<dbReference type="EMBL" id="PTJE01000002">
    <property type="protein sequence ID" value="PPK95733.1"/>
    <property type="molecule type" value="Genomic_DNA"/>
</dbReference>
<dbReference type="RefSeq" id="WP_104515025.1">
    <property type="nucleotide sequence ID" value="NZ_MQVW01000002.1"/>
</dbReference>
<dbReference type="InterPro" id="IPR027417">
    <property type="entry name" value="P-loop_NTPase"/>
</dbReference>
<feature type="domain" description="Helicase HerA central" evidence="1">
    <location>
        <begin position="133"/>
        <end position="301"/>
    </location>
</feature>
<dbReference type="OrthoDB" id="9806951at2"/>
<evidence type="ECO:0000313" key="3">
    <source>
        <dbReference type="Proteomes" id="UP000239002"/>
    </source>
</evidence>
<evidence type="ECO:0000259" key="1">
    <source>
        <dbReference type="Pfam" id="PF01935"/>
    </source>
</evidence>
<name>A0A2S6INC3_9FLAO</name>
<dbReference type="InterPro" id="IPR002789">
    <property type="entry name" value="HerA_central"/>
</dbReference>
<dbReference type="CDD" id="cd01127">
    <property type="entry name" value="TrwB_TraG_TraD_VirD4"/>
    <property type="match status" value="1"/>
</dbReference>
<gene>
    <name evidence="2" type="ORF">LY01_01326</name>
</gene>
<dbReference type="PANTHER" id="PTHR42957:SF1">
    <property type="entry name" value="HELICASE MJ1565-RELATED"/>
    <property type="match status" value="1"/>
</dbReference>
<organism evidence="2 3">
    <name type="scientific">Nonlabens xylanidelens</name>
    <dbReference type="NCBI Taxonomy" id="191564"/>
    <lineage>
        <taxon>Bacteria</taxon>
        <taxon>Pseudomonadati</taxon>
        <taxon>Bacteroidota</taxon>
        <taxon>Flavobacteriia</taxon>
        <taxon>Flavobacteriales</taxon>
        <taxon>Flavobacteriaceae</taxon>
        <taxon>Nonlabens</taxon>
    </lineage>
</organism>
<dbReference type="Pfam" id="PF01935">
    <property type="entry name" value="DUF87"/>
    <property type="match status" value="1"/>
</dbReference>
<dbReference type="PANTHER" id="PTHR42957">
    <property type="entry name" value="HELICASE MJ1565-RELATED"/>
    <property type="match status" value="1"/>
</dbReference>
<sequence>MEDQKVNGEVIAVLPNKVKIKIDDLNAFKGAEQLKVGSYIQIADNESSDIKLIAIIESFLIEVTESGDRKYIIEANPLGTIEDGVFRRGGDSIALPPKEATTASIADIKAIYSSGSNESNYERFCFAQLSHSSKERIDVPVNGNKFFNKHFAIVGSTGSGKSHTTAKVLQNATKEKKSDFNGLNNSHIVIFDIHSEYNSAFPESNIITINDLTLPYWLLNGDELEELFLESGDNNNYNQSSLLRTLITENKIYKNPSESKIYFDSPLKFDIDEVLTCLQNLRKETKHSENDLDIQFSDGQKTFKSDSDKYQHYFKKLYEYTSPRRASKDGGHGISKGSFSDGSIDKFVSRLNTKVDSQRLRQFLFGDKSKEISFEETLRQFLGYGFKSESRKNAKSNVTILDLSGVPFEVLSITVSLISRLLFDYSYYYKKQVGDNDMPLLLVYEEAHKYVPKSNLARFKSSRSSIERIAKEGRKYGISLAIISQRPSELSETIFSQCNNFIAMRLTNPDDQNYVKRLLPDSLGSVTDILPSLQSGEALLIGEATVMPSIIRVDKCGDNEPSSNDIPYLKKWKNEWLDSIDFESITKSWKD</sequence>
<dbReference type="InterPro" id="IPR008571">
    <property type="entry name" value="HerA-like"/>
</dbReference>
<dbReference type="Gene3D" id="3.40.50.300">
    <property type="entry name" value="P-loop containing nucleotide triphosphate hydrolases"/>
    <property type="match status" value="2"/>
</dbReference>
<comment type="caution">
    <text evidence="2">The sequence shown here is derived from an EMBL/GenBank/DDBJ whole genome shotgun (WGS) entry which is preliminary data.</text>
</comment>
<reference evidence="2 3" key="1">
    <citation type="submission" date="2018-02" db="EMBL/GenBank/DDBJ databases">
        <title>Genomic Encyclopedia of Archaeal and Bacterial Type Strains, Phase II (KMG-II): from individual species to whole genera.</title>
        <authorList>
            <person name="Goeker M."/>
        </authorList>
    </citation>
    <scope>NUCLEOTIDE SEQUENCE [LARGE SCALE GENOMIC DNA]</scope>
    <source>
        <strain evidence="2 3">DSM 16809</strain>
    </source>
</reference>
<protein>
    <recommendedName>
        <fullName evidence="1">Helicase HerA central domain-containing protein</fullName>
    </recommendedName>
</protein>
<keyword evidence="3" id="KW-1185">Reference proteome</keyword>
<dbReference type="AlphaFoldDB" id="A0A2S6INC3"/>
<dbReference type="Proteomes" id="UP000239002">
    <property type="component" value="Unassembled WGS sequence"/>
</dbReference>
<accession>A0A2S6INC3</accession>
<dbReference type="SUPFAM" id="SSF52540">
    <property type="entry name" value="P-loop containing nucleoside triphosphate hydrolases"/>
    <property type="match status" value="1"/>
</dbReference>
<evidence type="ECO:0000313" key="2">
    <source>
        <dbReference type="EMBL" id="PPK95733.1"/>
    </source>
</evidence>
<proteinExistence type="predicted"/>